<protein>
    <submittedName>
        <fullName evidence="1">Uncharacterized protein</fullName>
    </submittedName>
</protein>
<evidence type="ECO:0000313" key="2">
    <source>
        <dbReference type="Proteomes" id="UP001590951"/>
    </source>
</evidence>
<organism evidence="1 2">
    <name type="scientific">Lepraria finkii</name>
    <dbReference type="NCBI Taxonomy" id="1340010"/>
    <lineage>
        <taxon>Eukaryota</taxon>
        <taxon>Fungi</taxon>
        <taxon>Dikarya</taxon>
        <taxon>Ascomycota</taxon>
        <taxon>Pezizomycotina</taxon>
        <taxon>Lecanoromycetes</taxon>
        <taxon>OSLEUM clade</taxon>
        <taxon>Lecanoromycetidae</taxon>
        <taxon>Lecanorales</taxon>
        <taxon>Lecanorineae</taxon>
        <taxon>Stereocaulaceae</taxon>
        <taxon>Lepraria</taxon>
    </lineage>
</organism>
<sequence length="148" mass="15872">MPSSASSAAVALIRPAASSVIAFPNAPPQPAVCAQSLRQVNSDECNAAIAMLPRDPPGRPVARNFYTKVSDISRTTPNQLLPLEKTSGNIHSKLLANNNTHTDENPGGCRAQMLLTTDFSSIPNDVSSYMNLIGPARMILRDCVRKKE</sequence>
<reference evidence="1 2" key="1">
    <citation type="submission" date="2024-09" db="EMBL/GenBank/DDBJ databases">
        <title>Rethinking Asexuality: The Enigmatic Case of Functional Sexual Genes in Lepraria (Stereocaulaceae).</title>
        <authorList>
            <person name="Doellman M."/>
            <person name="Sun Y."/>
            <person name="Barcenas-Pena A."/>
            <person name="Lumbsch H.T."/>
            <person name="Grewe F."/>
        </authorList>
    </citation>
    <scope>NUCLEOTIDE SEQUENCE [LARGE SCALE GENOMIC DNA]</scope>
    <source>
        <strain evidence="1 2">Grewe 0041</strain>
    </source>
</reference>
<gene>
    <name evidence="1" type="ORF">ABVK25_006911</name>
</gene>
<dbReference type="Proteomes" id="UP001590951">
    <property type="component" value="Unassembled WGS sequence"/>
</dbReference>
<dbReference type="EMBL" id="JBHFEH010000025">
    <property type="protein sequence ID" value="KAL2052671.1"/>
    <property type="molecule type" value="Genomic_DNA"/>
</dbReference>
<keyword evidence="2" id="KW-1185">Reference proteome</keyword>
<proteinExistence type="predicted"/>
<name>A0ABR4B6M2_9LECA</name>
<accession>A0ABR4B6M2</accession>
<comment type="caution">
    <text evidence="1">The sequence shown here is derived from an EMBL/GenBank/DDBJ whole genome shotgun (WGS) entry which is preliminary data.</text>
</comment>
<evidence type="ECO:0000313" key="1">
    <source>
        <dbReference type="EMBL" id="KAL2052671.1"/>
    </source>
</evidence>